<proteinExistence type="predicted"/>
<feature type="repeat" description="ANK" evidence="1">
    <location>
        <begin position="196"/>
        <end position="228"/>
    </location>
</feature>
<dbReference type="SMART" id="SM00248">
    <property type="entry name" value="ANK"/>
    <property type="match status" value="1"/>
</dbReference>
<dbReference type="InterPro" id="IPR002110">
    <property type="entry name" value="Ankyrin_rpt"/>
</dbReference>
<sequence length="253" mass="29131">MMGDSVIYYVEQADKPVNRAGERARKTFKYFWRELFWERRRIIPALDFAMVKAPFFQDGEDGEICEHMWIDDIYFDGLYIYGVLNNEPGELTNVEQGESVCVPVDDISDWMFVCNGIPYGGFTIQAMRGQMTEEERTEHDAAWGIDFGDPGQVLLVYEEKEHPENLEEHPMCRNCIDDFRQQLSQNPDFLHEQDEDGYTPLHHEAIAGNALMVQAMLEYGANPASKTSEGYTALDFARLAGWQNVADLLEPRH</sequence>
<reference evidence="5 8" key="3">
    <citation type="journal article" date="2017" name="Clin. Infect. Dis.">
        <title>Increased Risk for Meningococcal Disease among Men who have Sex with Men in the United States, 2012-2015.</title>
        <authorList>
            <person name="Folaranmi T.A."/>
            <person name="Kretz C.B."/>
            <person name="Kamiya H."/>
            <person name="MacNeil J.R."/>
            <person name="Whaley M.J."/>
            <person name="Blain A."/>
            <person name="Antwi M."/>
            <person name="Dorsinville M."/>
            <person name="Pacilli M."/>
            <person name="Smith S."/>
            <person name="Civen R."/>
            <person name="Ngo V."/>
            <person name="Winter K."/>
            <person name="Harriman K."/>
            <person name="Wang X."/>
            <person name="Bowen V.B."/>
            <person name="Patel M."/>
            <person name="Martin S."/>
            <person name="Misegades L."/>
            <person name="Meyer S.A."/>
        </authorList>
    </citation>
    <scope>NUCLEOTIDE SEQUENCE [LARGE SCALE GENOMIC DNA]</scope>
    <source>
        <strain evidence="5 8">M26503</strain>
    </source>
</reference>
<evidence type="ECO:0000313" key="5">
    <source>
        <dbReference type="EMBL" id="PBJ88319.1"/>
    </source>
</evidence>
<name>A0A112QP13_NEIME</name>
<dbReference type="SUPFAM" id="SSF48403">
    <property type="entry name" value="Ankyrin repeat"/>
    <property type="match status" value="1"/>
</dbReference>
<reference evidence="5" key="4">
    <citation type="submission" date="2017-09" db="EMBL/GenBank/DDBJ databases">
        <authorList>
            <person name="Kretz C."/>
            <person name="Retchless A."/>
            <person name="Wang X."/>
        </authorList>
    </citation>
    <scope>NUCLEOTIDE SEQUENCE</scope>
    <source>
        <strain evidence="5">M26503</strain>
    </source>
</reference>
<keyword evidence="1" id="KW-0040">ANK repeat</keyword>
<dbReference type="InterPro" id="IPR018756">
    <property type="entry name" value="DUF2314"/>
</dbReference>
<dbReference type="InterPro" id="IPR036770">
    <property type="entry name" value="Ankyrin_rpt-contain_sf"/>
</dbReference>
<dbReference type="Gene3D" id="1.25.40.20">
    <property type="entry name" value="Ankyrin repeat-containing domain"/>
    <property type="match status" value="1"/>
</dbReference>
<dbReference type="EMBL" id="CP012393">
    <property type="protein sequence ID" value="ANW91615.1"/>
    <property type="molecule type" value="Genomic_DNA"/>
</dbReference>
<reference evidence="4 6" key="2">
    <citation type="submission" date="2016-02" db="EMBL/GenBank/DDBJ databases">
        <authorList>
            <consortium name="Pathogen Informatics"/>
        </authorList>
    </citation>
    <scope>NUCLEOTIDE SEQUENCE [LARGE SCALE GENOMIC DNA]</scope>
    <source>
        <strain evidence="4 6">2842STDY5881531</strain>
    </source>
</reference>
<dbReference type="PROSITE" id="PS50088">
    <property type="entry name" value="ANK_REPEAT"/>
    <property type="match status" value="1"/>
</dbReference>
<accession>A0A112QP13</accession>
<dbReference type="Pfam" id="PF12796">
    <property type="entry name" value="Ank_2"/>
    <property type="match status" value="1"/>
</dbReference>
<gene>
    <name evidence="5" type="ORF">CNQ34_11160</name>
    <name evidence="3" type="ORF">DE8555_1056</name>
    <name evidence="4" type="ORF">ERS514851_01164</name>
</gene>
<dbReference type="Proteomes" id="UP000217930">
    <property type="component" value="Unassembled WGS sequence"/>
</dbReference>
<evidence type="ECO:0000313" key="7">
    <source>
        <dbReference type="Proteomes" id="UP000092966"/>
    </source>
</evidence>
<dbReference type="OMA" id="NLIEHPM"/>
<dbReference type="EMBL" id="NTLY01000002">
    <property type="protein sequence ID" value="PBJ88319.1"/>
    <property type="molecule type" value="Genomic_DNA"/>
</dbReference>
<evidence type="ECO:0000256" key="1">
    <source>
        <dbReference type="PROSITE-ProRule" id="PRU00023"/>
    </source>
</evidence>
<dbReference type="Pfam" id="PF10077">
    <property type="entry name" value="DUF2314"/>
    <property type="match status" value="1"/>
</dbReference>
<reference evidence="3 7" key="1">
    <citation type="submission" date="2015-07" db="EMBL/GenBank/DDBJ databases">
        <title>Comparative genome sequencing reveals within-host evolution of Neisseria meningitidis during.</title>
        <authorList>
            <person name="Klughammer J."/>
            <person name="Dittrich M."/>
            <person name="Mueller T."/>
            <person name="Blom J."/>
            <person name="Goesmann A."/>
            <person name="Vogel U."/>
            <person name="Frosch M."/>
            <person name="Bock C."/>
            <person name="Schoen C."/>
        </authorList>
    </citation>
    <scope>NUCLEOTIDE SEQUENCE [LARGE SCALE GENOMIC DNA]</scope>
    <source>
        <strain evidence="3 7">DE8555</strain>
    </source>
</reference>
<dbReference type="RefSeq" id="WP_002213571.1">
    <property type="nucleotide sequence ID" value="NZ_CP007667.1"/>
</dbReference>
<dbReference type="EMBL" id="FFEF01000011">
    <property type="protein sequence ID" value="CWU05925.1"/>
    <property type="molecule type" value="Genomic_DNA"/>
</dbReference>
<dbReference type="Proteomes" id="UP000092966">
    <property type="component" value="Chromosome"/>
</dbReference>
<protein>
    <submittedName>
        <fullName evidence="3 4">Ankyrin</fullName>
    </submittedName>
</protein>
<dbReference type="PROSITE" id="PS50297">
    <property type="entry name" value="ANK_REP_REGION"/>
    <property type="match status" value="1"/>
</dbReference>
<dbReference type="Proteomes" id="UP000069876">
    <property type="component" value="Unassembled WGS sequence"/>
</dbReference>
<evidence type="ECO:0000313" key="6">
    <source>
        <dbReference type="Proteomes" id="UP000069876"/>
    </source>
</evidence>
<organism evidence="4 6">
    <name type="scientific">Neisseria meningitidis</name>
    <dbReference type="NCBI Taxonomy" id="487"/>
    <lineage>
        <taxon>Bacteria</taxon>
        <taxon>Pseudomonadati</taxon>
        <taxon>Pseudomonadota</taxon>
        <taxon>Betaproteobacteria</taxon>
        <taxon>Neisseriales</taxon>
        <taxon>Neisseriaceae</taxon>
        <taxon>Neisseria</taxon>
    </lineage>
</organism>
<evidence type="ECO:0000259" key="2">
    <source>
        <dbReference type="Pfam" id="PF10077"/>
    </source>
</evidence>
<evidence type="ECO:0000313" key="4">
    <source>
        <dbReference type="EMBL" id="CWU05925.1"/>
    </source>
</evidence>
<feature type="domain" description="DUF2314" evidence="2">
    <location>
        <begin position="14"/>
        <end position="147"/>
    </location>
</feature>
<evidence type="ECO:0000313" key="8">
    <source>
        <dbReference type="Proteomes" id="UP000217930"/>
    </source>
</evidence>
<evidence type="ECO:0000313" key="3">
    <source>
        <dbReference type="EMBL" id="ANW91615.1"/>
    </source>
</evidence>
<dbReference type="AlphaFoldDB" id="A0A112QP13"/>